<organism evidence="1 2">
    <name type="scientific">Halogranum amylolyticum</name>
    <dbReference type="NCBI Taxonomy" id="660520"/>
    <lineage>
        <taxon>Archaea</taxon>
        <taxon>Methanobacteriati</taxon>
        <taxon>Methanobacteriota</taxon>
        <taxon>Stenosarchaea group</taxon>
        <taxon>Halobacteria</taxon>
        <taxon>Halobacteriales</taxon>
        <taxon>Haloferacaceae</taxon>
    </lineage>
</organism>
<dbReference type="AlphaFoldDB" id="A0A1H8VP35"/>
<sequence length="49" mass="5728">MLWILRAFFSAKQVQSAENLGLEHCEMLINNPMRTFMYLFVLPLIGVIQ</sequence>
<dbReference type="EMBL" id="FODV01000018">
    <property type="protein sequence ID" value="SEP17169.1"/>
    <property type="molecule type" value="Genomic_DNA"/>
</dbReference>
<dbReference type="Proteomes" id="UP000199126">
    <property type="component" value="Unassembled WGS sequence"/>
</dbReference>
<accession>A0A1H8VP35</accession>
<reference evidence="2" key="1">
    <citation type="submission" date="2016-10" db="EMBL/GenBank/DDBJ databases">
        <authorList>
            <person name="Varghese N."/>
            <person name="Submissions S."/>
        </authorList>
    </citation>
    <scope>NUCLEOTIDE SEQUENCE [LARGE SCALE GENOMIC DNA]</scope>
    <source>
        <strain evidence="2">CGMCC 1.10121</strain>
    </source>
</reference>
<keyword evidence="2" id="KW-1185">Reference proteome</keyword>
<gene>
    <name evidence="1" type="ORF">SAMN04487948_11850</name>
</gene>
<name>A0A1H8VP35_9EURY</name>
<evidence type="ECO:0000313" key="2">
    <source>
        <dbReference type="Proteomes" id="UP000199126"/>
    </source>
</evidence>
<evidence type="ECO:0000313" key="1">
    <source>
        <dbReference type="EMBL" id="SEP17169.1"/>
    </source>
</evidence>
<protein>
    <submittedName>
        <fullName evidence="1">Uncharacterized protein</fullName>
    </submittedName>
</protein>
<proteinExistence type="predicted"/>